<dbReference type="SUPFAM" id="SSF159888">
    <property type="entry name" value="YdhG-like"/>
    <property type="match status" value="1"/>
</dbReference>
<dbReference type="RefSeq" id="WP_289349719.1">
    <property type="nucleotide sequence ID" value="NZ_JAUCFI010000003.1"/>
</dbReference>
<evidence type="ECO:0000313" key="2">
    <source>
        <dbReference type="Proteomes" id="UP001238973"/>
    </source>
</evidence>
<evidence type="ECO:0008006" key="3">
    <source>
        <dbReference type="Google" id="ProtNLM"/>
    </source>
</evidence>
<reference evidence="1" key="1">
    <citation type="submission" date="2023-06" db="EMBL/GenBank/DDBJ databases">
        <title>Comparative genomics of Bacillaceae isolates and their secondary metabolite potential.</title>
        <authorList>
            <person name="Song L."/>
            <person name="Nielsen L.J."/>
            <person name="Mohite O."/>
            <person name="Xu X."/>
            <person name="Weber T."/>
            <person name="Kovacs A.T."/>
        </authorList>
    </citation>
    <scope>NUCLEOTIDE SEQUENCE</scope>
    <source>
        <strain evidence="1">G1S1</strain>
    </source>
</reference>
<organism evidence="1 2">
    <name type="scientific">Peribacillus frigoritolerans</name>
    <dbReference type="NCBI Taxonomy" id="450367"/>
    <lineage>
        <taxon>Bacteria</taxon>
        <taxon>Bacillati</taxon>
        <taxon>Bacillota</taxon>
        <taxon>Bacilli</taxon>
        <taxon>Bacillales</taxon>
        <taxon>Bacillaceae</taxon>
        <taxon>Peribacillus</taxon>
    </lineage>
</organism>
<name>A0AAJ1QM31_9BACI</name>
<dbReference type="EMBL" id="JAUCFI010000003">
    <property type="protein sequence ID" value="MDM5284002.1"/>
    <property type="molecule type" value="Genomic_DNA"/>
</dbReference>
<evidence type="ECO:0000313" key="1">
    <source>
        <dbReference type="EMBL" id="MDM5284002.1"/>
    </source>
</evidence>
<accession>A0AAJ1QM31</accession>
<comment type="caution">
    <text evidence="1">The sequence shown here is derived from an EMBL/GenBank/DDBJ whole genome shotgun (WGS) entry which is preliminary data.</text>
</comment>
<dbReference type="Gene3D" id="3.90.1150.200">
    <property type="match status" value="1"/>
</dbReference>
<dbReference type="AlphaFoldDB" id="A0AAJ1QM31"/>
<gene>
    <name evidence="1" type="ORF">QUF85_11885</name>
</gene>
<proteinExistence type="predicted"/>
<protein>
    <recommendedName>
        <fullName evidence="3">YdhG-like domain-containing protein</fullName>
    </recommendedName>
</protein>
<sequence>MEVLAKYLAGIDNPEHCERTEEILAWVANKFPNLESQIKWNTPMFSDHFYNLKEINEIWSILAPKNIRSYLIKKLFVNNYSIDEIMYLIEADLKSIDSLITYNDVIDNIKTRREKVNKVHPFHNFLY</sequence>
<dbReference type="Proteomes" id="UP001238973">
    <property type="component" value="Unassembled WGS sequence"/>
</dbReference>